<feature type="compositionally biased region" description="Polar residues" evidence="1">
    <location>
        <begin position="154"/>
        <end position="171"/>
    </location>
</feature>
<sequence length="171" mass="18422">MLRRVEWVGGGDEAATRPVRGGRLAISSPTRLRAKVGPFEQPAAPGLALRSVELRNGLPRHHNAAVETRPGQTAAGHRRAAEGDDESALHMVGPRAIRIRSGHTKQECFGQPRAPGRWCRTGTQARVSPAATEPAAQAWAERERAGRRARRSLDGQQRSRGGQLTHPTGAS</sequence>
<organism evidence="2 3">
    <name type="scientific">Lentithecium fluviatile CBS 122367</name>
    <dbReference type="NCBI Taxonomy" id="1168545"/>
    <lineage>
        <taxon>Eukaryota</taxon>
        <taxon>Fungi</taxon>
        <taxon>Dikarya</taxon>
        <taxon>Ascomycota</taxon>
        <taxon>Pezizomycotina</taxon>
        <taxon>Dothideomycetes</taxon>
        <taxon>Pleosporomycetidae</taxon>
        <taxon>Pleosporales</taxon>
        <taxon>Massarineae</taxon>
        <taxon>Lentitheciaceae</taxon>
        <taxon>Lentithecium</taxon>
    </lineage>
</organism>
<proteinExistence type="predicted"/>
<keyword evidence="3" id="KW-1185">Reference proteome</keyword>
<dbReference type="Proteomes" id="UP000799291">
    <property type="component" value="Unassembled WGS sequence"/>
</dbReference>
<feature type="region of interest" description="Disordered" evidence="1">
    <location>
        <begin position="102"/>
        <end position="171"/>
    </location>
</feature>
<accession>A0A6G1JQ14</accession>
<gene>
    <name evidence="2" type="ORF">K458DRAFT_11781</name>
</gene>
<dbReference type="EMBL" id="MU005569">
    <property type="protein sequence ID" value="KAF2692249.1"/>
    <property type="molecule type" value="Genomic_DNA"/>
</dbReference>
<evidence type="ECO:0000313" key="3">
    <source>
        <dbReference type="Proteomes" id="UP000799291"/>
    </source>
</evidence>
<reference evidence="2" key="1">
    <citation type="journal article" date="2020" name="Stud. Mycol.">
        <title>101 Dothideomycetes genomes: a test case for predicting lifestyles and emergence of pathogens.</title>
        <authorList>
            <person name="Haridas S."/>
            <person name="Albert R."/>
            <person name="Binder M."/>
            <person name="Bloem J."/>
            <person name="Labutti K."/>
            <person name="Salamov A."/>
            <person name="Andreopoulos B."/>
            <person name="Baker S."/>
            <person name="Barry K."/>
            <person name="Bills G."/>
            <person name="Bluhm B."/>
            <person name="Cannon C."/>
            <person name="Castanera R."/>
            <person name="Culley D."/>
            <person name="Daum C."/>
            <person name="Ezra D."/>
            <person name="Gonzalez J."/>
            <person name="Henrissat B."/>
            <person name="Kuo A."/>
            <person name="Liang C."/>
            <person name="Lipzen A."/>
            <person name="Lutzoni F."/>
            <person name="Magnuson J."/>
            <person name="Mondo S."/>
            <person name="Nolan M."/>
            <person name="Ohm R."/>
            <person name="Pangilinan J."/>
            <person name="Park H.-J."/>
            <person name="Ramirez L."/>
            <person name="Alfaro M."/>
            <person name="Sun H."/>
            <person name="Tritt A."/>
            <person name="Yoshinaga Y."/>
            <person name="Zwiers L.-H."/>
            <person name="Turgeon B."/>
            <person name="Goodwin S."/>
            <person name="Spatafora J."/>
            <person name="Crous P."/>
            <person name="Grigoriev I."/>
        </authorList>
    </citation>
    <scope>NUCLEOTIDE SEQUENCE</scope>
    <source>
        <strain evidence="2">CBS 122367</strain>
    </source>
</reference>
<dbReference type="AlphaFoldDB" id="A0A6G1JQ14"/>
<feature type="compositionally biased region" description="Low complexity" evidence="1">
    <location>
        <begin position="129"/>
        <end position="139"/>
    </location>
</feature>
<evidence type="ECO:0000313" key="2">
    <source>
        <dbReference type="EMBL" id="KAF2692249.1"/>
    </source>
</evidence>
<protein>
    <submittedName>
        <fullName evidence="2">Uncharacterized protein</fullName>
    </submittedName>
</protein>
<feature type="region of interest" description="Disordered" evidence="1">
    <location>
        <begin position="61"/>
        <end position="90"/>
    </location>
</feature>
<evidence type="ECO:0000256" key="1">
    <source>
        <dbReference type="SAM" id="MobiDB-lite"/>
    </source>
</evidence>
<name>A0A6G1JQ14_9PLEO</name>